<evidence type="ECO:0000256" key="2">
    <source>
        <dbReference type="ARBA" id="ARBA00007002"/>
    </source>
</evidence>
<dbReference type="InterPro" id="IPR037200">
    <property type="entry name" value="Isy1_sf"/>
</dbReference>
<dbReference type="InterPro" id="IPR009360">
    <property type="entry name" value="Isy1"/>
</dbReference>
<dbReference type="FunCoup" id="A0A1X2HDK1">
    <property type="interactions" value="636"/>
</dbReference>
<comment type="caution">
    <text evidence="4">The sequence shown here is derived from an EMBL/GenBank/DDBJ whole genome shotgun (WGS) entry which is preliminary data.</text>
</comment>
<dbReference type="GO" id="GO:0000350">
    <property type="term" value="P:generation of catalytic spliceosome for second transesterification step"/>
    <property type="evidence" value="ECO:0007669"/>
    <property type="project" value="InterPro"/>
</dbReference>
<keyword evidence="3" id="KW-0539">Nucleus</keyword>
<evidence type="ECO:0000256" key="1">
    <source>
        <dbReference type="ARBA" id="ARBA00004123"/>
    </source>
</evidence>
<dbReference type="Gene3D" id="1.10.287.660">
    <property type="entry name" value="Helix hairpin bin"/>
    <property type="match status" value="1"/>
</dbReference>
<sequence>MARNEEKAQSMLYRFREAQAAELGIIRKKERRPALASSVNTVGECERWRRQLVGMVSRKVSKIQDSTLTDYQVRDLNDEINKLLREKHQWEKRILQLGGADYSRAPRIIDKEGKEVPGTRGYKYFGRARDLPGVRELFEQEAHEPVGRSRTEIYKDIDADYYGYRDEEDGELLEYEEALEKELAERATGRDDVDAAEIDGEPKVPVPDQKSIETYLVNLKREQVEFMLVCGPNSYHLLTRSTLSLSCVCS</sequence>
<keyword evidence="5" id="KW-1185">Reference proteome</keyword>
<dbReference type="InParanoid" id="A0A1X2HDK1"/>
<gene>
    <name evidence="4" type="ORF">BCR43DRAFT_547585</name>
</gene>
<dbReference type="InterPro" id="IPR029012">
    <property type="entry name" value="Helix_hairpin_bin_sf"/>
</dbReference>
<dbReference type="OrthoDB" id="1739576at2759"/>
<dbReference type="SUPFAM" id="SSF140102">
    <property type="entry name" value="ISY1 domain-like"/>
    <property type="match status" value="1"/>
</dbReference>
<evidence type="ECO:0000313" key="4">
    <source>
        <dbReference type="EMBL" id="ORY96406.1"/>
    </source>
</evidence>
<organism evidence="4 5">
    <name type="scientific">Syncephalastrum racemosum</name>
    <name type="common">Filamentous fungus</name>
    <dbReference type="NCBI Taxonomy" id="13706"/>
    <lineage>
        <taxon>Eukaryota</taxon>
        <taxon>Fungi</taxon>
        <taxon>Fungi incertae sedis</taxon>
        <taxon>Mucoromycota</taxon>
        <taxon>Mucoromycotina</taxon>
        <taxon>Mucoromycetes</taxon>
        <taxon>Mucorales</taxon>
        <taxon>Syncephalastraceae</taxon>
        <taxon>Syncephalastrum</taxon>
    </lineage>
</organism>
<dbReference type="FunFam" id="1.10.287.660:FF:000001">
    <property type="entry name" value="pre-mRNA-splicing factor ISY1 homolog"/>
    <property type="match status" value="1"/>
</dbReference>
<dbReference type="Proteomes" id="UP000242180">
    <property type="component" value="Unassembled WGS sequence"/>
</dbReference>
<reference evidence="4 5" key="1">
    <citation type="submission" date="2016-07" db="EMBL/GenBank/DDBJ databases">
        <title>Pervasive Adenine N6-methylation of Active Genes in Fungi.</title>
        <authorList>
            <consortium name="DOE Joint Genome Institute"/>
            <person name="Mondo S.J."/>
            <person name="Dannebaum R.O."/>
            <person name="Kuo R.C."/>
            <person name="Labutti K."/>
            <person name="Haridas S."/>
            <person name="Kuo A."/>
            <person name="Salamov A."/>
            <person name="Ahrendt S.R."/>
            <person name="Lipzen A."/>
            <person name="Sullivan W."/>
            <person name="Andreopoulos W.B."/>
            <person name="Clum A."/>
            <person name="Lindquist E."/>
            <person name="Daum C."/>
            <person name="Ramamoorthy G.K."/>
            <person name="Gryganskyi A."/>
            <person name="Culley D."/>
            <person name="Magnuson J.K."/>
            <person name="James T.Y."/>
            <person name="O'Malley M.A."/>
            <person name="Stajich J.E."/>
            <person name="Spatafora J.W."/>
            <person name="Visel A."/>
            <person name="Grigoriev I.V."/>
        </authorList>
    </citation>
    <scope>NUCLEOTIDE SEQUENCE [LARGE SCALE GENOMIC DNA]</scope>
    <source>
        <strain evidence="4 5">NRRL 2496</strain>
    </source>
</reference>
<name>A0A1X2HDK1_SYNRA</name>
<protein>
    <submittedName>
        <fullName evidence="4">Isy1-like splicing family-domain-containing protein</fullName>
    </submittedName>
</protein>
<comment type="similarity">
    <text evidence="2">Belongs to the ISY1 family.</text>
</comment>
<dbReference type="PANTHER" id="PTHR13021">
    <property type="entry name" value="PRE-MRNA-SPLICING FACTOR ISY1"/>
    <property type="match status" value="1"/>
</dbReference>
<proteinExistence type="inferred from homology"/>
<accession>A0A1X2HDK1</accession>
<dbReference type="GO" id="GO:0005634">
    <property type="term" value="C:nucleus"/>
    <property type="evidence" value="ECO:0007669"/>
    <property type="project" value="UniProtKB-SubCell"/>
</dbReference>
<dbReference type="EMBL" id="MCGN01000005">
    <property type="protein sequence ID" value="ORY96406.1"/>
    <property type="molecule type" value="Genomic_DNA"/>
</dbReference>
<dbReference type="STRING" id="13706.A0A1X2HDK1"/>
<dbReference type="OMA" id="YHWERRI"/>
<comment type="subcellular location">
    <subcellularLocation>
        <location evidence="1">Nucleus</location>
    </subcellularLocation>
</comment>
<dbReference type="Pfam" id="PF06246">
    <property type="entry name" value="Isy1"/>
    <property type="match status" value="1"/>
</dbReference>
<evidence type="ECO:0000313" key="5">
    <source>
        <dbReference type="Proteomes" id="UP000242180"/>
    </source>
</evidence>
<dbReference type="AlphaFoldDB" id="A0A1X2HDK1"/>
<evidence type="ECO:0000256" key="3">
    <source>
        <dbReference type="ARBA" id="ARBA00023242"/>
    </source>
</evidence>